<dbReference type="Pfam" id="PF09364">
    <property type="entry name" value="XFP_N"/>
    <property type="match status" value="1"/>
</dbReference>
<dbReference type="InterPro" id="IPR009014">
    <property type="entry name" value="Transketo_C/PFOR_II"/>
</dbReference>
<evidence type="ECO:0000313" key="8">
    <source>
        <dbReference type="EMBL" id="KAJ8990415.1"/>
    </source>
</evidence>
<keyword evidence="4" id="KW-0456">Lyase</keyword>
<evidence type="ECO:0000313" key="9">
    <source>
        <dbReference type="Proteomes" id="UP001161757"/>
    </source>
</evidence>
<dbReference type="InterPro" id="IPR018970">
    <property type="entry name" value="Xul5P/Fru6P_PKetolase_N"/>
</dbReference>
<evidence type="ECO:0000256" key="4">
    <source>
        <dbReference type="ARBA" id="ARBA00023239"/>
    </source>
</evidence>
<organism evidence="8 9">
    <name type="scientific">Exophiala dermatitidis</name>
    <name type="common">Black yeast-like fungus</name>
    <name type="synonym">Wangiella dermatitidis</name>
    <dbReference type="NCBI Taxonomy" id="5970"/>
    <lineage>
        <taxon>Eukaryota</taxon>
        <taxon>Fungi</taxon>
        <taxon>Dikarya</taxon>
        <taxon>Ascomycota</taxon>
        <taxon>Pezizomycotina</taxon>
        <taxon>Eurotiomycetes</taxon>
        <taxon>Chaetothyriomycetidae</taxon>
        <taxon>Chaetothyriales</taxon>
        <taxon>Herpotrichiellaceae</taxon>
        <taxon>Exophiala</taxon>
    </lineage>
</organism>
<dbReference type="InterPro" id="IPR018969">
    <property type="entry name" value="Xul5P/Fru6P_PKetolase_C"/>
</dbReference>
<dbReference type="InterPro" id="IPR019789">
    <property type="entry name" value="Xul5P/Fru6P_PKetolase_ThDP_BS"/>
</dbReference>
<feature type="domain" description="Xylulose 5-phosphate/Fructose 6-phosphate phosphoketolase C-terminal" evidence="6">
    <location>
        <begin position="602"/>
        <end position="803"/>
    </location>
</feature>
<dbReference type="SUPFAM" id="SSF52518">
    <property type="entry name" value="Thiamin diphosphate-binding fold (THDP-binding)"/>
    <property type="match status" value="2"/>
</dbReference>
<dbReference type="Proteomes" id="UP001161757">
    <property type="component" value="Unassembled WGS sequence"/>
</dbReference>
<comment type="caution">
    <text evidence="8">The sequence shown here is derived from an EMBL/GenBank/DDBJ whole genome shotgun (WGS) entry which is preliminary data.</text>
</comment>
<evidence type="ECO:0000256" key="1">
    <source>
        <dbReference type="ARBA" id="ARBA00001964"/>
    </source>
</evidence>
<evidence type="ECO:0000259" key="6">
    <source>
        <dbReference type="Pfam" id="PF09363"/>
    </source>
</evidence>
<dbReference type="PANTHER" id="PTHR31273:SF1">
    <property type="entry name" value="PHOSPHOKETOLASE-RELATED"/>
    <property type="match status" value="1"/>
</dbReference>
<evidence type="ECO:0000256" key="2">
    <source>
        <dbReference type="ARBA" id="ARBA00005623"/>
    </source>
</evidence>
<dbReference type="InterPro" id="IPR029061">
    <property type="entry name" value="THDP-binding"/>
</dbReference>
<proteinExistence type="inferred from homology"/>
<dbReference type="AlphaFoldDB" id="A0AAN6EV05"/>
<dbReference type="PANTHER" id="PTHR31273">
    <property type="entry name" value="PHOSPHOKETOLASE-RELATED"/>
    <property type="match status" value="1"/>
</dbReference>
<name>A0AAN6EV05_EXODE</name>
<dbReference type="InterPro" id="IPR005593">
    <property type="entry name" value="Xul5P/Fru6P_PKetolase"/>
</dbReference>
<dbReference type="Pfam" id="PF09363">
    <property type="entry name" value="XFP_C"/>
    <property type="match status" value="1"/>
</dbReference>
<comment type="similarity">
    <text evidence="2">Belongs to the XFP family.</text>
</comment>
<protein>
    <recommendedName>
        <fullName evidence="10">Phosphoketolase</fullName>
    </recommendedName>
</protein>
<dbReference type="GO" id="GO:0005975">
    <property type="term" value="P:carbohydrate metabolic process"/>
    <property type="evidence" value="ECO:0007669"/>
    <property type="project" value="InterPro"/>
</dbReference>
<dbReference type="EMBL" id="JAJGCB010000011">
    <property type="protein sequence ID" value="KAJ8990415.1"/>
    <property type="molecule type" value="Genomic_DNA"/>
</dbReference>
<feature type="domain" description="Xylulose 5-phosphate/Fructose 6-phosphate phosphoketolase N-terminal" evidence="7">
    <location>
        <begin position="41"/>
        <end position="394"/>
    </location>
</feature>
<accession>A0AAN6EV05</accession>
<dbReference type="PROSITE" id="PS60003">
    <property type="entry name" value="PHOSPHOKETOLASE_2"/>
    <property type="match status" value="1"/>
</dbReference>
<gene>
    <name evidence="8" type="ORF">HRR80_005900</name>
</gene>
<evidence type="ECO:0000256" key="5">
    <source>
        <dbReference type="SAM" id="MobiDB-lite"/>
    </source>
</evidence>
<sequence length="841" mass="93562">MPNTTPTSKASAEQDPPRSQLPEFALQLGKNLYPEPLHFKTMERLQEFRRTADYISAAMIFLRDNVLLERDLSHDDIKHTIGCWGISPGITLLYAHLNLAIQKYDQHMICLIGPNEGVPAILSCLWLEGSLERFYPQYSRDRKGLYNLITGFGVAGGFPRHLNAKIPGSIHQNEELGHVLSTAYGTVMNNPDLVTVAVVGDGEAETGATATAWHMCRYIDPGTSGAVLPILYLNCYNNCGKTIFETMENSELCCLFSGYGYQPCLVDDIQDIDRELSMALSWALETIREIQLAARSGDKSFKPRWPMIILRIPRSWGYPELNGQQGIPGRFHGQEVLLPHAKFNGDQLRQLQKWLASYKPAELLPGGGVPESIEPIFPASEKLRLGQNKVTWDSRHHLDVPEWRHFAVARGNSNSCLAVGASFLEEALTRNKGLLRIFSPDGVASCRLPHQLPNRTFQALQRDDDSAPVRGQVVEFMSEHTCQGLLQGYTMTGRTGILAADESLFPVIATMVTQYSRFLRILKDTPWRKDVSSLNYITTGTWTRPETNGLSHPNPSFIGSILNLKPAIGRVYLPPDANTFLSTMAHCLRSKNYVNLIVSSSHPEPTWLTPDQADMHARAGGSVWKFASTNDGINPDVVLVGIGADMTFEVIAAAAYLRKLAPSLAVRVVNVTDLMILGREGSHPHALSHTDFDTLFTPDRNIHFNYHGYANELQGLLFGRPRLDRITISSFQNEWTATTTFGMLLKNGCDRYHVAEAAVRGAAICNPHVAVDMQKLVAHIQHERVKVEQFIHKNGVDPEGTFSIPKFPKGHHNGHHNIETAGGSDWESHDRILHVPNGDTL</sequence>
<keyword evidence="3" id="KW-0786">Thiamine pyrophosphate</keyword>
<evidence type="ECO:0008006" key="10">
    <source>
        <dbReference type="Google" id="ProtNLM"/>
    </source>
</evidence>
<feature type="region of interest" description="Disordered" evidence="5">
    <location>
        <begin position="810"/>
        <end position="829"/>
    </location>
</feature>
<comment type="cofactor">
    <cofactor evidence="1">
        <name>thiamine diphosphate</name>
        <dbReference type="ChEBI" id="CHEBI:58937"/>
    </cofactor>
</comment>
<evidence type="ECO:0000256" key="3">
    <source>
        <dbReference type="ARBA" id="ARBA00023052"/>
    </source>
</evidence>
<dbReference type="Gene3D" id="3.40.50.920">
    <property type="match status" value="1"/>
</dbReference>
<dbReference type="GO" id="GO:0016832">
    <property type="term" value="F:aldehyde-lyase activity"/>
    <property type="evidence" value="ECO:0007669"/>
    <property type="project" value="InterPro"/>
</dbReference>
<reference evidence="8" key="1">
    <citation type="submission" date="2023-01" db="EMBL/GenBank/DDBJ databases">
        <title>Exophiala dermititidis isolated from Cystic Fibrosis Patient.</title>
        <authorList>
            <person name="Kurbessoian T."/>
            <person name="Crocker A."/>
            <person name="Murante D."/>
            <person name="Hogan D.A."/>
            <person name="Stajich J.E."/>
        </authorList>
    </citation>
    <scope>NUCLEOTIDE SEQUENCE</scope>
    <source>
        <strain evidence="8">Ex8</strain>
    </source>
</reference>
<dbReference type="Pfam" id="PF03894">
    <property type="entry name" value="XFP"/>
    <property type="match status" value="1"/>
</dbReference>
<evidence type="ECO:0000259" key="7">
    <source>
        <dbReference type="Pfam" id="PF09364"/>
    </source>
</evidence>
<dbReference type="PIRSF" id="PIRSF017245">
    <property type="entry name" value="Phosphoketolase"/>
    <property type="match status" value="1"/>
</dbReference>
<dbReference type="Gene3D" id="3.40.50.970">
    <property type="match status" value="2"/>
</dbReference>